<accession>A0A517ZCR2</accession>
<name>A0A517ZCR2_9PLAN</name>
<evidence type="ECO:0000313" key="6">
    <source>
        <dbReference type="Proteomes" id="UP000320496"/>
    </source>
</evidence>
<dbReference type="Pfam" id="PF13677">
    <property type="entry name" value="MotB_plug"/>
    <property type="match status" value="1"/>
</dbReference>
<evidence type="ECO:0000256" key="3">
    <source>
        <dbReference type="SAM" id="MobiDB-lite"/>
    </source>
</evidence>
<keyword evidence="6" id="KW-1185">Reference proteome</keyword>
<feature type="domain" description="Motility protein B-like N-terminal" evidence="4">
    <location>
        <begin position="3"/>
        <end position="39"/>
    </location>
</feature>
<dbReference type="RefSeq" id="WP_145371408.1">
    <property type="nucleotide sequence ID" value="NZ_CP036275.1"/>
</dbReference>
<evidence type="ECO:0000256" key="2">
    <source>
        <dbReference type="ARBA" id="ARBA00023136"/>
    </source>
</evidence>
<evidence type="ECO:0000259" key="4">
    <source>
        <dbReference type="Pfam" id="PF13677"/>
    </source>
</evidence>
<dbReference type="OrthoDB" id="251623at2"/>
<proteinExistence type="predicted"/>
<feature type="region of interest" description="Disordered" evidence="3">
    <location>
        <begin position="85"/>
        <end position="106"/>
    </location>
</feature>
<dbReference type="EMBL" id="CP036275">
    <property type="protein sequence ID" value="QDU40242.1"/>
    <property type="molecule type" value="Genomic_DNA"/>
</dbReference>
<organism evidence="5 6">
    <name type="scientific">Maioricimonas rarisocia</name>
    <dbReference type="NCBI Taxonomy" id="2528026"/>
    <lineage>
        <taxon>Bacteria</taxon>
        <taxon>Pseudomonadati</taxon>
        <taxon>Planctomycetota</taxon>
        <taxon>Planctomycetia</taxon>
        <taxon>Planctomycetales</taxon>
        <taxon>Planctomycetaceae</taxon>
        <taxon>Maioricimonas</taxon>
    </lineage>
</organism>
<comment type="subcellular location">
    <subcellularLocation>
        <location evidence="1">Membrane</location>
    </subcellularLocation>
</comment>
<protein>
    <recommendedName>
        <fullName evidence="4">Motility protein B-like N-terminal domain-containing protein</fullName>
    </recommendedName>
</protein>
<evidence type="ECO:0000313" key="5">
    <source>
        <dbReference type="EMBL" id="QDU40242.1"/>
    </source>
</evidence>
<dbReference type="Proteomes" id="UP000320496">
    <property type="component" value="Chromosome"/>
</dbReference>
<sequence>MARKKKCPPSGPNNGYLISFGDTMTALLAFFIVLNSLAQDQTGANLHAGTGSFVRVLQSFGLNGIFAEERSRLAFQMEAPSPMYMAPSEDSPDREWNASGPDEDDSATRVVDWEEASFHRFLNELERLHRGESLPEIEGEVAFDRAEPLPKEGPLLDAELRKMLQEFAPLIRRPNYSVEIIVWATTPSPPAWGRAIRQAHQLREEAVAFLQLRPEDQKRFTAVGQPWISKDLERPALSLQLRKIVPAISDAP</sequence>
<dbReference type="GO" id="GO:0016020">
    <property type="term" value="C:membrane"/>
    <property type="evidence" value="ECO:0007669"/>
    <property type="project" value="UniProtKB-SubCell"/>
</dbReference>
<gene>
    <name evidence="5" type="ORF">Mal4_45980</name>
</gene>
<reference evidence="5 6" key="1">
    <citation type="submission" date="2019-02" db="EMBL/GenBank/DDBJ databases">
        <title>Deep-cultivation of Planctomycetes and their phenomic and genomic characterization uncovers novel biology.</title>
        <authorList>
            <person name="Wiegand S."/>
            <person name="Jogler M."/>
            <person name="Boedeker C."/>
            <person name="Pinto D."/>
            <person name="Vollmers J."/>
            <person name="Rivas-Marin E."/>
            <person name="Kohn T."/>
            <person name="Peeters S.H."/>
            <person name="Heuer A."/>
            <person name="Rast P."/>
            <person name="Oberbeckmann S."/>
            <person name="Bunk B."/>
            <person name="Jeske O."/>
            <person name="Meyerdierks A."/>
            <person name="Storesund J.E."/>
            <person name="Kallscheuer N."/>
            <person name="Luecker S."/>
            <person name="Lage O.M."/>
            <person name="Pohl T."/>
            <person name="Merkel B.J."/>
            <person name="Hornburger P."/>
            <person name="Mueller R.-W."/>
            <person name="Bruemmer F."/>
            <person name="Labrenz M."/>
            <person name="Spormann A.M."/>
            <person name="Op den Camp H."/>
            <person name="Overmann J."/>
            <person name="Amann R."/>
            <person name="Jetten M.S.M."/>
            <person name="Mascher T."/>
            <person name="Medema M.H."/>
            <person name="Devos D.P."/>
            <person name="Kaster A.-K."/>
            <person name="Ovreas L."/>
            <person name="Rohde M."/>
            <person name="Galperin M.Y."/>
            <person name="Jogler C."/>
        </authorList>
    </citation>
    <scope>NUCLEOTIDE SEQUENCE [LARGE SCALE GENOMIC DNA]</scope>
    <source>
        <strain evidence="5 6">Mal4</strain>
    </source>
</reference>
<dbReference type="KEGG" id="mri:Mal4_45980"/>
<evidence type="ECO:0000256" key="1">
    <source>
        <dbReference type="ARBA" id="ARBA00004370"/>
    </source>
</evidence>
<dbReference type="AlphaFoldDB" id="A0A517ZCR2"/>
<keyword evidence="2" id="KW-0472">Membrane</keyword>
<dbReference type="InterPro" id="IPR025713">
    <property type="entry name" value="MotB-like_N_dom"/>
</dbReference>